<evidence type="ECO:0000313" key="2">
    <source>
        <dbReference type="EMBL" id="KIE10675.1"/>
    </source>
</evidence>
<feature type="chain" id="PRO_5002137805" evidence="1">
    <location>
        <begin position="39"/>
        <end position="92"/>
    </location>
</feature>
<dbReference type="STRING" id="1479485.DA73_0219385"/>
<proteinExistence type="predicted"/>
<evidence type="ECO:0000256" key="1">
    <source>
        <dbReference type="SAM" id="SignalP"/>
    </source>
</evidence>
<comment type="caution">
    <text evidence="2">The sequence shown here is derived from an EMBL/GenBank/DDBJ whole genome shotgun (WGS) entry which is preliminary data.</text>
</comment>
<dbReference type="PROSITE" id="PS51257">
    <property type="entry name" value="PROKAR_LIPOPROTEIN"/>
    <property type="match status" value="1"/>
</dbReference>
<name>A0A0C1REM6_9CYAN</name>
<keyword evidence="1" id="KW-0732">Signal</keyword>
<dbReference type="AlphaFoldDB" id="A0A0C1REM6"/>
<dbReference type="EMBL" id="JHEG02000048">
    <property type="protein sequence ID" value="KIE10675.1"/>
    <property type="molecule type" value="Genomic_DNA"/>
</dbReference>
<sequence length="92" mass="10298">MRKKCPIFGFAKFVILTAFILFVSGSSCFLSHSLPAQALTTTQKQFTTGNFQLRSSKDKQQVLTSQERTLVARANANCTPVDQARYFVSLME</sequence>
<organism evidence="2">
    <name type="scientific">Tolypothrix bouteillei VB521301</name>
    <dbReference type="NCBI Taxonomy" id="1479485"/>
    <lineage>
        <taxon>Bacteria</taxon>
        <taxon>Bacillati</taxon>
        <taxon>Cyanobacteriota</taxon>
        <taxon>Cyanophyceae</taxon>
        <taxon>Nostocales</taxon>
        <taxon>Tolypothrichaceae</taxon>
        <taxon>Tolypothrix</taxon>
    </lineage>
</organism>
<reference evidence="2" key="1">
    <citation type="journal article" date="2015" name="Genome Announc.">
        <title>Draft Genome Sequence of Tolypothrix boutellei Strain VB521301.</title>
        <authorList>
            <person name="Chandrababunaidu M.M."/>
            <person name="Singh D."/>
            <person name="Sen D."/>
            <person name="Bhan S."/>
            <person name="Das S."/>
            <person name="Gupta A."/>
            <person name="Adhikary S.P."/>
            <person name="Tripathy S."/>
        </authorList>
    </citation>
    <scope>NUCLEOTIDE SEQUENCE</scope>
    <source>
        <strain evidence="2">VB521301</strain>
    </source>
</reference>
<protein>
    <submittedName>
        <fullName evidence="2">Uncharacterized protein</fullName>
    </submittedName>
</protein>
<feature type="signal peptide" evidence="1">
    <location>
        <begin position="1"/>
        <end position="38"/>
    </location>
</feature>
<accession>A0A0C1REM6</accession>
<gene>
    <name evidence="2" type="ORF">DA73_0219385</name>
</gene>